<accession>A0A7R8UXX3</accession>
<sequence>MIQRFLIIVSVTSYVILNFDVILGATTYNGEVGVDLISQILASSGYTHERHEVVTSDGYIITVHRIPPKNTTFNAEPAVLMHGIIGSGADFILPGRNRGLGNILHDQGYDVWLPSCRGTTWSKRHRNLSVTSPEYWDFSWHEIGVYDVAAILDFVTNYTGAEKVHYTSHSQGSTVLMVLLSERPEYNSKIASANLLAPIAFLKNLNSPILRFVSSKTDELEVLLSNLGIYELLGTSALNQIVARLFCDSGSPSQDLCILLMYTVVGFSGHNIDRALLPKIYETTPAGVSTKQIIHFGQLIQSGKFQQYDYRSRQNNYRLYKRTTPPEYNLKNVQVPIQMFYGGQDFLMSRQ</sequence>
<dbReference type="AlphaFoldDB" id="A0A7R8UXX3"/>
<dbReference type="PANTHER" id="PTHR11005">
    <property type="entry name" value="LYSOSOMAL ACID LIPASE-RELATED"/>
    <property type="match status" value="1"/>
</dbReference>
<dbReference type="FunFam" id="3.40.50.1820:FF:000179">
    <property type="entry name" value="Lipase"/>
    <property type="match status" value="1"/>
</dbReference>
<protein>
    <recommendedName>
        <fullName evidence="2">Partial AB-hydrolase lipase domain-containing protein</fullName>
    </recommendedName>
</protein>
<dbReference type="Gene3D" id="3.40.50.1820">
    <property type="entry name" value="alpha/beta hydrolase"/>
    <property type="match status" value="1"/>
</dbReference>
<dbReference type="SUPFAM" id="SSF53474">
    <property type="entry name" value="alpha/beta-Hydrolases"/>
    <property type="match status" value="1"/>
</dbReference>
<keyword evidence="4" id="KW-1185">Reference proteome</keyword>
<dbReference type="InterPro" id="IPR006693">
    <property type="entry name" value="AB_hydrolase_lipase"/>
</dbReference>
<dbReference type="Pfam" id="PF04083">
    <property type="entry name" value="Abhydro_lipase"/>
    <property type="match status" value="1"/>
</dbReference>
<dbReference type="EMBL" id="LR899012">
    <property type="protein sequence ID" value="CAD7088526.1"/>
    <property type="molecule type" value="Genomic_DNA"/>
</dbReference>
<dbReference type="InterPro" id="IPR029058">
    <property type="entry name" value="AB_hydrolase_fold"/>
</dbReference>
<dbReference type="OrthoDB" id="9974421at2759"/>
<dbReference type="PIRSF" id="PIRSF000862">
    <property type="entry name" value="Steryl_ester_lip"/>
    <property type="match status" value="1"/>
</dbReference>
<comment type="similarity">
    <text evidence="1">Belongs to the AB hydrolase superfamily. Lipase family.</text>
</comment>
<dbReference type="InParanoid" id="A0A7R8UXX3"/>
<evidence type="ECO:0000313" key="3">
    <source>
        <dbReference type="EMBL" id="CAD7088526.1"/>
    </source>
</evidence>
<dbReference type="GO" id="GO:0016788">
    <property type="term" value="F:hydrolase activity, acting on ester bonds"/>
    <property type="evidence" value="ECO:0007669"/>
    <property type="project" value="InterPro"/>
</dbReference>
<evidence type="ECO:0000313" key="4">
    <source>
        <dbReference type="Proteomes" id="UP000594454"/>
    </source>
</evidence>
<dbReference type="GO" id="GO:0006629">
    <property type="term" value="P:lipid metabolic process"/>
    <property type="evidence" value="ECO:0007669"/>
    <property type="project" value="InterPro"/>
</dbReference>
<feature type="domain" description="Partial AB-hydrolase lipase" evidence="2">
    <location>
        <begin position="37"/>
        <end position="93"/>
    </location>
</feature>
<gene>
    <name evidence="3" type="ORF">HERILL_LOCUS11139</name>
</gene>
<evidence type="ECO:0000256" key="1">
    <source>
        <dbReference type="ARBA" id="ARBA00010701"/>
    </source>
</evidence>
<organism evidence="3 4">
    <name type="scientific">Hermetia illucens</name>
    <name type="common">Black soldier fly</name>
    <dbReference type="NCBI Taxonomy" id="343691"/>
    <lineage>
        <taxon>Eukaryota</taxon>
        <taxon>Metazoa</taxon>
        <taxon>Ecdysozoa</taxon>
        <taxon>Arthropoda</taxon>
        <taxon>Hexapoda</taxon>
        <taxon>Insecta</taxon>
        <taxon>Pterygota</taxon>
        <taxon>Neoptera</taxon>
        <taxon>Endopterygota</taxon>
        <taxon>Diptera</taxon>
        <taxon>Brachycera</taxon>
        <taxon>Stratiomyomorpha</taxon>
        <taxon>Stratiomyidae</taxon>
        <taxon>Hermetiinae</taxon>
        <taxon>Hermetia</taxon>
    </lineage>
</organism>
<reference evidence="3 4" key="1">
    <citation type="submission" date="2020-11" db="EMBL/GenBank/DDBJ databases">
        <authorList>
            <person name="Wallbank WR R."/>
            <person name="Pardo Diaz C."/>
            <person name="Kozak K."/>
            <person name="Martin S."/>
            <person name="Jiggins C."/>
            <person name="Moest M."/>
            <person name="Warren A I."/>
            <person name="Generalovic N T."/>
            <person name="Byers J.R.P. K."/>
            <person name="Montejo-Kovacevich G."/>
            <person name="Yen C E."/>
        </authorList>
    </citation>
    <scope>NUCLEOTIDE SEQUENCE [LARGE SCALE GENOMIC DNA]</scope>
</reference>
<dbReference type="Proteomes" id="UP000594454">
    <property type="component" value="Chromosome 4"/>
</dbReference>
<proteinExistence type="inferred from homology"/>
<dbReference type="FunCoup" id="A0A7R8UXX3">
    <property type="interactions" value="79"/>
</dbReference>
<feature type="non-terminal residue" evidence="3">
    <location>
        <position position="1"/>
    </location>
</feature>
<name>A0A7R8UXX3_HERIL</name>
<dbReference type="InterPro" id="IPR025483">
    <property type="entry name" value="Lipase_euk"/>
</dbReference>
<evidence type="ECO:0000259" key="2">
    <source>
        <dbReference type="Pfam" id="PF04083"/>
    </source>
</evidence>